<keyword evidence="2" id="KW-1185">Reference proteome</keyword>
<dbReference type="RefSeq" id="WP_379577268.1">
    <property type="nucleotide sequence ID" value="NZ_JBHUFV010000051.1"/>
</dbReference>
<comment type="caution">
    <text evidence="1">The sequence shown here is derived from an EMBL/GenBank/DDBJ whole genome shotgun (WGS) entry which is preliminary data.</text>
</comment>
<protein>
    <submittedName>
        <fullName evidence="1">Uncharacterized protein</fullName>
    </submittedName>
</protein>
<evidence type="ECO:0000313" key="1">
    <source>
        <dbReference type="EMBL" id="MFD1936728.1"/>
    </source>
</evidence>
<dbReference type="EMBL" id="JBHUFV010000051">
    <property type="protein sequence ID" value="MFD1936728.1"/>
    <property type="molecule type" value="Genomic_DNA"/>
</dbReference>
<sequence>MRDDPTAVLLEPGATQEELLRAVEEVPVGRLIYHGPLRVRQISPEVSDLTAVLRFERRHISALIKILSSMDVRVRGLFWLHQEPESFVRVHTDCVYHPYQDYVRCIAALAPFLADADFFLCLRYEDDDGDWTYLVDRYRITDGKLRWLRSRTPDDDLDTYLASAR</sequence>
<evidence type="ECO:0000313" key="2">
    <source>
        <dbReference type="Proteomes" id="UP001597368"/>
    </source>
</evidence>
<gene>
    <name evidence="1" type="ORF">ACFSKW_35195</name>
</gene>
<organism evidence="1 2">
    <name type="scientific">Nonomuraea mangrovi</name>
    <dbReference type="NCBI Taxonomy" id="2316207"/>
    <lineage>
        <taxon>Bacteria</taxon>
        <taxon>Bacillati</taxon>
        <taxon>Actinomycetota</taxon>
        <taxon>Actinomycetes</taxon>
        <taxon>Streptosporangiales</taxon>
        <taxon>Streptosporangiaceae</taxon>
        <taxon>Nonomuraea</taxon>
    </lineage>
</organism>
<accession>A0ABW4T441</accession>
<name>A0ABW4T441_9ACTN</name>
<dbReference type="Proteomes" id="UP001597368">
    <property type="component" value="Unassembled WGS sequence"/>
</dbReference>
<proteinExistence type="predicted"/>
<reference evidence="2" key="1">
    <citation type="journal article" date="2019" name="Int. J. Syst. Evol. Microbiol.">
        <title>The Global Catalogue of Microorganisms (GCM) 10K type strain sequencing project: providing services to taxonomists for standard genome sequencing and annotation.</title>
        <authorList>
            <consortium name="The Broad Institute Genomics Platform"/>
            <consortium name="The Broad Institute Genome Sequencing Center for Infectious Disease"/>
            <person name="Wu L."/>
            <person name="Ma J."/>
        </authorList>
    </citation>
    <scope>NUCLEOTIDE SEQUENCE [LARGE SCALE GENOMIC DNA]</scope>
    <source>
        <strain evidence="2">ICMP 6774ER</strain>
    </source>
</reference>